<dbReference type="SUPFAM" id="SSF56519">
    <property type="entry name" value="Penicillin binding protein dimerisation domain"/>
    <property type="match status" value="1"/>
</dbReference>
<evidence type="ECO:0000259" key="5">
    <source>
        <dbReference type="Pfam" id="PF00905"/>
    </source>
</evidence>
<dbReference type="Pfam" id="PF00905">
    <property type="entry name" value="Transpeptidase"/>
    <property type="match status" value="1"/>
</dbReference>
<protein>
    <submittedName>
        <fullName evidence="7">Peptidoglycan D,D-transpeptidase FtsI family protein</fullName>
    </submittedName>
</protein>
<comment type="caution">
    <text evidence="7">The sequence shown here is derived from an EMBL/GenBank/DDBJ whole genome shotgun (WGS) entry which is preliminary data.</text>
</comment>
<evidence type="ECO:0000256" key="4">
    <source>
        <dbReference type="SAM" id="Phobius"/>
    </source>
</evidence>
<evidence type="ECO:0000256" key="1">
    <source>
        <dbReference type="ARBA" id="ARBA00004370"/>
    </source>
</evidence>
<evidence type="ECO:0000259" key="6">
    <source>
        <dbReference type="Pfam" id="PF03717"/>
    </source>
</evidence>
<dbReference type="Gene3D" id="3.40.710.10">
    <property type="entry name" value="DD-peptidase/beta-lactamase superfamily"/>
    <property type="match status" value="1"/>
</dbReference>
<keyword evidence="4" id="KW-1133">Transmembrane helix</keyword>
<evidence type="ECO:0000313" key="7">
    <source>
        <dbReference type="EMBL" id="MFC0580827.1"/>
    </source>
</evidence>
<organism evidence="7 8">
    <name type="scientific">Micrococcoides hystricis</name>
    <dbReference type="NCBI Taxonomy" id="1572761"/>
    <lineage>
        <taxon>Bacteria</taxon>
        <taxon>Bacillati</taxon>
        <taxon>Actinomycetota</taxon>
        <taxon>Actinomycetes</taxon>
        <taxon>Micrococcales</taxon>
        <taxon>Micrococcaceae</taxon>
        <taxon>Micrococcoides</taxon>
    </lineage>
</organism>
<evidence type="ECO:0000256" key="3">
    <source>
        <dbReference type="ARBA" id="ARBA00023136"/>
    </source>
</evidence>
<dbReference type="RefSeq" id="WP_377457171.1">
    <property type="nucleotide sequence ID" value="NZ_JBHLUB010000001.1"/>
</dbReference>
<evidence type="ECO:0000313" key="8">
    <source>
        <dbReference type="Proteomes" id="UP001589862"/>
    </source>
</evidence>
<feature type="domain" description="Penicillin-binding protein transpeptidase" evidence="5">
    <location>
        <begin position="273"/>
        <end position="572"/>
    </location>
</feature>
<dbReference type="InterPro" id="IPR050515">
    <property type="entry name" value="Beta-lactam/transpept"/>
</dbReference>
<proteinExistence type="inferred from homology"/>
<name>A0ABV6P6S0_9MICC</name>
<dbReference type="PANTHER" id="PTHR30627">
    <property type="entry name" value="PEPTIDOGLYCAN D,D-TRANSPEPTIDASE"/>
    <property type="match status" value="1"/>
</dbReference>
<dbReference type="Proteomes" id="UP001589862">
    <property type="component" value="Unassembled WGS sequence"/>
</dbReference>
<keyword evidence="8" id="KW-1185">Reference proteome</keyword>
<dbReference type="SUPFAM" id="SSF56601">
    <property type="entry name" value="beta-lactamase/transpeptidase-like"/>
    <property type="match status" value="1"/>
</dbReference>
<dbReference type="Gene3D" id="3.90.1310.10">
    <property type="entry name" value="Penicillin-binding protein 2a (Domain 2)"/>
    <property type="match status" value="1"/>
</dbReference>
<dbReference type="InterPro" id="IPR036138">
    <property type="entry name" value="PBP_dimer_sf"/>
</dbReference>
<comment type="subcellular location">
    <subcellularLocation>
        <location evidence="1">Membrane</location>
    </subcellularLocation>
</comment>
<dbReference type="InterPro" id="IPR005311">
    <property type="entry name" value="PBP_dimer"/>
</dbReference>
<dbReference type="Pfam" id="PF03717">
    <property type="entry name" value="PBP_dimer"/>
    <property type="match status" value="1"/>
</dbReference>
<keyword evidence="3 4" id="KW-0472">Membrane</keyword>
<gene>
    <name evidence="7" type="ORF">ACFFFR_00280</name>
</gene>
<accession>A0ABV6P6S0</accession>
<reference evidence="7 8" key="1">
    <citation type="submission" date="2024-09" db="EMBL/GenBank/DDBJ databases">
        <authorList>
            <person name="Sun Q."/>
            <person name="Mori K."/>
        </authorList>
    </citation>
    <scope>NUCLEOTIDE SEQUENCE [LARGE SCALE GENOMIC DNA]</scope>
    <source>
        <strain evidence="7 8">NCAIM B.02604</strain>
    </source>
</reference>
<feature type="domain" description="Penicillin-binding protein dimerisation" evidence="6">
    <location>
        <begin position="67"/>
        <end position="229"/>
    </location>
</feature>
<dbReference type="Gene3D" id="3.30.450.330">
    <property type="match status" value="1"/>
</dbReference>
<dbReference type="PANTHER" id="PTHR30627:SF1">
    <property type="entry name" value="PEPTIDOGLYCAN D,D-TRANSPEPTIDASE FTSI"/>
    <property type="match status" value="1"/>
</dbReference>
<feature type="transmembrane region" description="Helical" evidence="4">
    <location>
        <begin position="26"/>
        <end position="44"/>
    </location>
</feature>
<dbReference type="InterPro" id="IPR001460">
    <property type="entry name" value="PCN-bd_Tpept"/>
</dbReference>
<dbReference type="InterPro" id="IPR012338">
    <property type="entry name" value="Beta-lactam/transpept-like"/>
</dbReference>
<evidence type="ECO:0000256" key="2">
    <source>
        <dbReference type="ARBA" id="ARBA00007171"/>
    </source>
</evidence>
<dbReference type="EMBL" id="JBHLUB010000001">
    <property type="protein sequence ID" value="MFC0580827.1"/>
    <property type="molecule type" value="Genomic_DNA"/>
</dbReference>
<sequence length="606" mass="65574">MATPKKQQLGPLLGAVSGPTNGRLRFAVAAALVLLMVLGGRLFVIQGLDLDGKAIAAAKERTRTYSIPAERGSILDSKNNVLAMSVDRYNLVVDQTLVADYKRPIPGTTPTEYEVVSVDQAATELAKILNADSDTVKNTLTGDKRYQIVAKNLLPEVKDAALDLKIPALVGERIDKRVYPSGAVGGSVLGFLSGDGTPLEGIERTQDEILSGTPGEHTMEIGADGIRIATADSSIKPAENGKDIRLTIDQDIQWFAQEAISAKVRQYRATWGNIVVTDAKTGEILAMADSTTVDPANPGKTDELFRQPLALTRDYEPGSTGKVATFAAALDSGAIKPLDNFRVPNKQTFTGETINDSMRHPTFDMTAAGVFARSYNTGTVQVANKMDNKKREEYMRKFGIGSPIDIGLNTSSPGVLAPADQWDRRQQYTTSFGQGYTVTNLHSASIFQTIANDGVRVPPQLIDAYISADGKEEKAPRKKGERVVSKKTAQEMLRMMEAVVEESTGVGAKIPGYRVGGKTGTGEVAVNGVYDGYVTSFTGIAPLDDPRFVVSVIVYRPQGDWKDWTVTDTFAQVMGQTLNTYNVPPSGAKSKHYKVFTDDPQKRPWE</sequence>
<keyword evidence="4" id="KW-0812">Transmembrane</keyword>
<comment type="similarity">
    <text evidence="2">Belongs to the transpeptidase family.</text>
</comment>